<dbReference type="RefSeq" id="WP_280629526.1">
    <property type="nucleotide sequence ID" value="NZ_CP123498.1"/>
</dbReference>
<dbReference type="GO" id="GO:0006508">
    <property type="term" value="P:proteolysis"/>
    <property type="evidence" value="ECO:0007669"/>
    <property type="project" value="UniProtKB-KW"/>
</dbReference>
<dbReference type="Gene3D" id="2.30.30.220">
    <property type="entry name" value="SspB-like"/>
    <property type="match status" value="1"/>
</dbReference>
<dbReference type="PANTHER" id="PTHR37486">
    <property type="entry name" value="STRINGENT STARVATION PROTEIN B"/>
    <property type="match status" value="1"/>
</dbReference>
<feature type="region of interest" description="Disordered" evidence="1">
    <location>
        <begin position="135"/>
        <end position="163"/>
    </location>
</feature>
<dbReference type="NCBIfam" id="NF008763">
    <property type="entry name" value="PRK11798.1-2"/>
    <property type="match status" value="1"/>
</dbReference>
<keyword evidence="2" id="KW-0378">Hydrolase</keyword>
<evidence type="ECO:0000313" key="3">
    <source>
        <dbReference type="Proteomes" id="UP001177597"/>
    </source>
</evidence>
<gene>
    <name evidence="2" type="primary">sspB</name>
    <name evidence="2" type="ORF">QE207_03855</name>
</gene>
<dbReference type="PANTHER" id="PTHR37486:SF1">
    <property type="entry name" value="STRINGENT STARVATION PROTEIN B"/>
    <property type="match status" value="1"/>
</dbReference>
<reference evidence="2" key="1">
    <citation type="submission" date="2023-04" db="EMBL/GenBank/DDBJ databases">
        <title>Genome dynamics across the evolutionary transition to endosymbiosis.</title>
        <authorList>
            <person name="Siozios S."/>
            <person name="Nadal-Jimenez P."/>
            <person name="Azagi T."/>
            <person name="Sprong H."/>
            <person name="Frost C.L."/>
            <person name="Parratt S.R."/>
            <person name="Taylor G."/>
            <person name="Brettell L."/>
            <person name="Lew K.C."/>
            <person name="Croft L."/>
            <person name="King K.C."/>
            <person name="Brockhurst M.A."/>
            <person name="Hypsa V."/>
            <person name="Novakova E."/>
            <person name="Darby A.C."/>
            <person name="Hurst G.D.D."/>
        </authorList>
    </citation>
    <scope>NUCLEOTIDE SEQUENCE</scope>
    <source>
        <strain evidence="2">AIh</strain>
    </source>
</reference>
<sequence>MELLGMSPRRPYLLRAHYEWLLDNNMTPHLVVDVNIFGVNVPMEYAHKGQIILNITPSAVGNLELTNEIVSFSARFGGVPRRVEVPMSAIIAIYGRENGAGMMFESEPEYESGSGDSVAKSENLVLISDTELSNEAQEITSISSSDDEPPTPPKGRPTLRVIK</sequence>
<organism evidence="2 3">
    <name type="scientific">Arsenophonus nasoniae</name>
    <name type="common">son-killer infecting Nasonia vitripennis</name>
    <dbReference type="NCBI Taxonomy" id="638"/>
    <lineage>
        <taxon>Bacteria</taxon>
        <taxon>Pseudomonadati</taxon>
        <taxon>Pseudomonadota</taxon>
        <taxon>Gammaproteobacteria</taxon>
        <taxon>Enterobacterales</taxon>
        <taxon>Morganellaceae</taxon>
        <taxon>Arsenophonus</taxon>
    </lineage>
</organism>
<dbReference type="NCBIfam" id="NF008769">
    <property type="entry name" value="PRK11798.2-5"/>
    <property type="match status" value="1"/>
</dbReference>
<dbReference type="GO" id="GO:0005829">
    <property type="term" value="C:cytosol"/>
    <property type="evidence" value="ECO:0007669"/>
    <property type="project" value="TreeGrafter"/>
</dbReference>
<accession>A0AA95GCL8</accession>
<dbReference type="InterPro" id="IPR036760">
    <property type="entry name" value="SspB-like_sf"/>
</dbReference>
<dbReference type="InterPro" id="IPR007481">
    <property type="entry name" value="SspB"/>
</dbReference>
<dbReference type="GO" id="GO:0045732">
    <property type="term" value="P:positive regulation of protein catabolic process"/>
    <property type="evidence" value="ECO:0007669"/>
    <property type="project" value="TreeGrafter"/>
</dbReference>
<dbReference type="GO" id="GO:0008233">
    <property type="term" value="F:peptidase activity"/>
    <property type="evidence" value="ECO:0007669"/>
    <property type="project" value="UniProtKB-KW"/>
</dbReference>
<proteinExistence type="predicted"/>
<protein>
    <submittedName>
        <fullName evidence="2">ClpXP protease specificity-enhancing factor</fullName>
    </submittedName>
</protein>
<feature type="compositionally biased region" description="Polar residues" evidence="1">
    <location>
        <begin position="135"/>
        <end position="144"/>
    </location>
</feature>
<dbReference type="PIRSF" id="PIRSF005276">
    <property type="entry name" value="SspB"/>
    <property type="match status" value="1"/>
</dbReference>
<name>A0AA95GCL8_9GAMM</name>
<dbReference type="EMBL" id="CP123498">
    <property type="protein sequence ID" value="WGL95752.1"/>
    <property type="molecule type" value="Genomic_DNA"/>
</dbReference>
<dbReference type="Proteomes" id="UP001177597">
    <property type="component" value="Chromosome"/>
</dbReference>
<dbReference type="GO" id="GO:0005840">
    <property type="term" value="C:ribosome"/>
    <property type="evidence" value="ECO:0007669"/>
    <property type="project" value="TreeGrafter"/>
</dbReference>
<dbReference type="SUPFAM" id="SSF101738">
    <property type="entry name" value="SspB-like"/>
    <property type="match status" value="1"/>
</dbReference>
<dbReference type="NCBIfam" id="NF008762">
    <property type="entry name" value="PRK11798.1-1"/>
    <property type="match status" value="1"/>
</dbReference>
<dbReference type="AlphaFoldDB" id="A0AA95GCL8"/>
<evidence type="ECO:0000313" key="2">
    <source>
        <dbReference type="EMBL" id="WGL95752.1"/>
    </source>
</evidence>
<keyword evidence="2" id="KW-0645">Protease</keyword>
<evidence type="ECO:0000256" key="1">
    <source>
        <dbReference type="SAM" id="MobiDB-lite"/>
    </source>
</evidence>
<dbReference type="Pfam" id="PF04386">
    <property type="entry name" value="SspB"/>
    <property type="match status" value="1"/>
</dbReference>